<protein>
    <submittedName>
        <fullName evidence="1">Uncharacterized protein</fullName>
    </submittedName>
</protein>
<proteinExistence type="predicted"/>
<organism evidence="1 2">
    <name type="scientific">Hyaloperonospora arabidopsidis (strain Emoy2)</name>
    <name type="common">Downy mildew agent</name>
    <name type="synonym">Peronospora arabidopsidis</name>
    <dbReference type="NCBI Taxonomy" id="559515"/>
    <lineage>
        <taxon>Eukaryota</taxon>
        <taxon>Sar</taxon>
        <taxon>Stramenopiles</taxon>
        <taxon>Oomycota</taxon>
        <taxon>Peronosporomycetes</taxon>
        <taxon>Peronosporales</taxon>
        <taxon>Peronosporaceae</taxon>
        <taxon>Hyaloperonospora</taxon>
    </lineage>
</organism>
<reference evidence="2" key="1">
    <citation type="journal article" date="2010" name="Science">
        <title>Signatures of adaptation to obligate biotrophy in the Hyaloperonospora arabidopsidis genome.</title>
        <authorList>
            <person name="Baxter L."/>
            <person name="Tripathy S."/>
            <person name="Ishaque N."/>
            <person name="Boot N."/>
            <person name="Cabral A."/>
            <person name="Kemen E."/>
            <person name="Thines M."/>
            <person name="Ah-Fong A."/>
            <person name="Anderson R."/>
            <person name="Badejoko W."/>
            <person name="Bittner-Eddy P."/>
            <person name="Boore J.L."/>
            <person name="Chibucos M.C."/>
            <person name="Coates M."/>
            <person name="Dehal P."/>
            <person name="Delehaunty K."/>
            <person name="Dong S."/>
            <person name="Downton P."/>
            <person name="Dumas B."/>
            <person name="Fabro G."/>
            <person name="Fronick C."/>
            <person name="Fuerstenberg S.I."/>
            <person name="Fulton L."/>
            <person name="Gaulin E."/>
            <person name="Govers F."/>
            <person name="Hughes L."/>
            <person name="Humphray S."/>
            <person name="Jiang R.H."/>
            <person name="Judelson H."/>
            <person name="Kamoun S."/>
            <person name="Kyung K."/>
            <person name="Meijer H."/>
            <person name="Minx P."/>
            <person name="Morris P."/>
            <person name="Nelson J."/>
            <person name="Phuntumart V."/>
            <person name="Qutob D."/>
            <person name="Rehmany A."/>
            <person name="Rougon-Cardoso A."/>
            <person name="Ryden P."/>
            <person name="Torto-Alalibo T."/>
            <person name="Studholme D."/>
            <person name="Wang Y."/>
            <person name="Win J."/>
            <person name="Wood J."/>
            <person name="Clifton S.W."/>
            <person name="Rogers J."/>
            <person name="Van den Ackerveken G."/>
            <person name="Jones J.D."/>
            <person name="McDowell J.M."/>
            <person name="Beynon J."/>
            <person name="Tyler B.M."/>
        </authorList>
    </citation>
    <scope>NUCLEOTIDE SEQUENCE [LARGE SCALE GENOMIC DNA]</scope>
    <source>
        <strain evidence="2">Emoy2</strain>
    </source>
</reference>
<name>M4BGZ9_HYAAE</name>
<evidence type="ECO:0000313" key="1">
    <source>
        <dbReference type="EnsemblProtists" id="HpaP805674"/>
    </source>
</evidence>
<dbReference type="InParanoid" id="M4BGZ9"/>
<keyword evidence="2" id="KW-1185">Reference proteome</keyword>
<accession>M4BGZ9</accession>
<dbReference type="VEuPathDB" id="FungiDB:HpaG805674"/>
<dbReference type="EMBL" id="JH598246">
    <property type="status" value="NOT_ANNOTATED_CDS"/>
    <property type="molecule type" value="Genomic_DNA"/>
</dbReference>
<dbReference type="HOGENOM" id="CLU_2745469_0_0_1"/>
<reference evidence="1" key="2">
    <citation type="submission" date="2015-06" db="UniProtKB">
        <authorList>
            <consortium name="EnsemblProtists"/>
        </authorList>
    </citation>
    <scope>IDENTIFICATION</scope>
    <source>
        <strain evidence="1">Emoy2</strain>
    </source>
</reference>
<dbReference type="Proteomes" id="UP000011713">
    <property type="component" value="Unassembled WGS sequence"/>
</dbReference>
<evidence type="ECO:0000313" key="2">
    <source>
        <dbReference type="Proteomes" id="UP000011713"/>
    </source>
</evidence>
<sequence>MSLTRHTAGVRHQSGLFHYLNDLFRIRSASLLRLAFFMCSVPSLSITVASDLVSSVSTLGLCGFGNALISS</sequence>
<dbReference type="EnsemblProtists" id="HpaT805674">
    <property type="protein sequence ID" value="HpaP805674"/>
    <property type="gene ID" value="HpaG805674"/>
</dbReference>
<dbReference type="AlphaFoldDB" id="M4BGZ9"/>